<gene>
    <name evidence="2" type="ORF">BST13_27265</name>
</gene>
<dbReference type="RefSeq" id="WP_083167659.1">
    <property type="nucleotide sequence ID" value="NZ_MVHF01000036.1"/>
</dbReference>
<dbReference type="AlphaFoldDB" id="A0A1X0AGU8"/>
<keyword evidence="3" id="KW-1185">Reference proteome</keyword>
<protein>
    <recommendedName>
        <fullName evidence="4">DNA helicase DnaB-like N-terminal domain-containing protein</fullName>
    </recommendedName>
</protein>
<dbReference type="OrthoDB" id="4729843at2"/>
<dbReference type="Gene3D" id="1.10.860.10">
    <property type="entry name" value="DNAb Helicase, Chain A"/>
    <property type="match status" value="1"/>
</dbReference>
<evidence type="ECO:0008006" key="4">
    <source>
        <dbReference type="Google" id="ProtNLM"/>
    </source>
</evidence>
<proteinExistence type="predicted"/>
<comment type="caution">
    <text evidence="2">The sequence shown here is derived from an EMBL/GenBank/DDBJ whole genome shotgun (WGS) entry which is preliminary data.</text>
</comment>
<dbReference type="Proteomes" id="UP000192448">
    <property type="component" value="Unassembled WGS sequence"/>
</dbReference>
<dbReference type="InterPro" id="IPR016136">
    <property type="entry name" value="DNA_helicase_N/primase_C"/>
</dbReference>
<dbReference type="EMBL" id="MVHF01000036">
    <property type="protein sequence ID" value="ORA29287.1"/>
    <property type="molecule type" value="Genomic_DNA"/>
</dbReference>
<dbReference type="STRING" id="1927124.BST13_27265"/>
<evidence type="ECO:0000313" key="2">
    <source>
        <dbReference type="EMBL" id="ORA29287.1"/>
    </source>
</evidence>
<organism evidence="2 3">
    <name type="scientific">Mycobacterium aquaticum</name>
    <dbReference type="NCBI Taxonomy" id="1927124"/>
    <lineage>
        <taxon>Bacteria</taxon>
        <taxon>Bacillati</taxon>
        <taxon>Actinomycetota</taxon>
        <taxon>Actinomycetes</taxon>
        <taxon>Mycobacteriales</taxon>
        <taxon>Mycobacteriaceae</taxon>
        <taxon>Mycobacterium</taxon>
    </lineage>
</organism>
<evidence type="ECO:0000256" key="1">
    <source>
        <dbReference type="SAM" id="MobiDB-lite"/>
    </source>
</evidence>
<reference evidence="2 3" key="1">
    <citation type="submission" date="2017-02" db="EMBL/GenBank/DDBJ databases">
        <title>The new phylogeny of genus Mycobacterium.</title>
        <authorList>
            <person name="Tortoli E."/>
            <person name="Trovato A."/>
            <person name="Cirillo D.M."/>
        </authorList>
    </citation>
    <scope>NUCLEOTIDE SEQUENCE [LARGE SCALE GENOMIC DNA]</scope>
    <source>
        <strain evidence="2 3">RW6</strain>
    </source>
</reference>
<evidence type="ECO:0000313" key="3">
    <source>
        <dbReference type="Proteomes" id="UP000192448"/>
    </source>
</evidence>
<feature type="region of interest" description="Disordered" evidence="1">
    <location>
        <begin position="149"/>
        <end position="191"/>
    </location>
</feature>
<accession>A0A1X0AGU8</accession>
<feature type="compositionally biased region" description="Low complexity" evidence="1">
    <location>
        <begin position="170"/>
        <end position="191"/>
    </location>
</feature>
<name>A0A1X0AGU8_9MYCO</name>
<sequence length="191" mass="20584">MSPAAVQTLEPVAGDDSWLRMTGTDLEKHVADDWRAEAFVMPTESQHQLIGALLWLPATRARAILELVPDTAFWRPRARWACQLIRTLAEAGHDPHPVAVFELAQTQPSTFALRPDHPPTAHQIKGLAIYLFDAYQDAIAPHDNAGRYAATSSTMPTEKPSASTPSACKSSPNATSNASCSPSCSPTPATT</sequence>
<feature type="compositionally biased region" description="Polar residues" evidence="1">
    <location>
        <begin position="150"/>
        <end position="169"/>
    </location>
</feature>